<dbReference type="InterPro" id="IPR018392">
    <property type="entry name" value="LysM"/>
</dbReference>
<dbReference type="PROSITE" id="PS51782">
    <property type="entry name" value="LYSM"/>
    <property type="match status" value="1"/>
</dbReference>
<proteinExistence type="predicted"/>
<sequence>MEHTESIQHLRGRIAHLLKNELSYVVIGFFVVVSISLFSVIWIYDNRSLPKGLLFGSLNQSDKSQPSADADAVATLIDKQNLDYISPLPTKTKQNVQMREEEQGQISAISSGQVTNSEDIYIIQPGESLADVARKVYGDPNAWVRIAQANNISNPDHIEVGTKLVIPR</sequence>
<dbReference type="SUPFAM" id="SSF54106">
    <property type="entry name" value="LysM domain"/>
    <property type="match status" value="1"/>
</dbReference>
<evidence type="ECO:0000256" key="1">
    <source>
        <dbReference type="SAM" id="Phobius"/>
    </source>
</evidence>
<dbReference type="Gene3D" id="3.10.350.10">
    <property type="entry name" value="LysM domain"/>
    <property type="match status" value="1"/>
</dbReference>
<dbReference type="Proteomes" id="UP000177141">
    <property type="component" value="Unassembled WGS sequence"/>
</dbReference>
<dbReference type="AlphaFoldDB" id="A0A1F7J0P3"/>
<comment type="caution">
    <text evidence="3">The sequence shown here is derived from an EMBL/GenBank/DDBJ whole genome shotgun (WGS) entry which is preliminary data.</text>
</comment>
<protein>
    <recommendedName>
        <fullName evidence="2">LysM domain-containing protein</fullName>
    </recommendedName>
</protein>
<feature type="domain" description="LysM" evidence="2">
    <location>
        <begin position="119"/>
        <end position="166"/>
    </location>
</feature>
<dbReference type="PANTHER" id="PTHR34700">
    <property type="entry name" value="POTASSIUM BINDING PROTEIN KBP"/>
    <property type="match status" value="1"/>
</dbReference>
<feature type="transmembrane region" description="Helical" evidence="1">
    <location>
        <begin position="22"/>
        <end position="44"/>
    </location>
</feature>
<gene>
    <name evidence="3" type="ORF">A3A93_04980</name>
</gene>
<evidence type="ECO:0000313" key="4">
    <source>
        <dbReference type="Proteomes" id="UP000177141"/>
    </source>
</evidence>
<name>A0A1F7J0P3_9BACT</name>
<dbReference type="Pfam" id="PF01476">
    <property type="entry name" value="LysM"/>
    <property type="match status" value="1"/>
</dbReference>
<dbReference type="EMBL" id="MGAL01000004">
    <property type="protein sequence ID" value="OGK49187.1"/>
    <property type="molecule type" value="Genomic_DNA"/>
</dbReference>
<dbReference type="InterPro" id="IPR036779">
    <property type="entry name" value="LysM_dom_sf"/>
</dbReference>
<evidence type="ECO:0000313" key="3">
    <source>
        <dbReference type="EMBL" id="OGK49187.1"/>
    </source>
</evidence>
<keyword evidence="1" id="KW-0812">Transmembrane</keyword>
<evidence type="ECO:0000259" key="2">
    <source>
        <dbReference type="PROSITE" id="PS51782"/>
    </source>
</evidence>
<dbReference type="InterPro" id="IPR052196">
    <property type="entry name" value="Bact_Kbp"/>
</dbReference>
<organism evidence="3 4">
    <name type="scientific">Candidatus Roizmanbacteria bacterium RIFCSPLOWO2_01_FULL_38_12</name>
    <dbReference type="NCBI Taxonomy" id="1802061"/>
    <lineage>
        <taxon>Bacteria</taxon>
        <taxon>Candidatus Roizmaniibacteriota</taxon>
    </lineage>
</organism>
<dbReference type="SMART" id="SM00257">
    <property type="entry name" value="LysM"/>
    <property type="match status" value="1"/>
</dbReference>
<dbReference type="STRING" id="1802061.A3A93_04980"/>
<dbReference type="PANTHER" id="PTHR34700:SF4">
    <property type="entry name" value="PHAGE-LIKE ELEMENT PBSX PROTEIN XKDP"/>
    <property type="match status" value="1"/>
</dbReference>
<reference evidence="3 4" key="1">
    <citation type="journal article" date="2016" name="Nat. Commun.">
        <title>Thousands of microbial genomes shed light on interconnected biogeochemical processes in an aquifer system.</title>
        <authorList>
            <person name="Anantharaman K."/>
            <person name="Brown C.T."/>
            <person name="Hug L.A."/>
            <person name="Sharon I."/>
            <person name="Castelle C.J."/>
            <person name="Probst A.J."/>
            <person name="Thomas B.C."/>
            <person name="Singh A."/>
            <person name="Wilkins M.J."/>
            <person name="Karaoz U."/>
            <person name="Brodie E.L."/>
            <person name="Williams K.H."/>
            <person name="Hubbard S.S."/>
            <person name="Banfield J.F."/>
        </authorList>
    </citation>
    <scope>NUCLEOTIDE SEQUENCE [LARGE SCALE GENOMIC DNA]</scope>
</reference>
<keyword evidence="1" id="KW-0472">Membrane</keyword>
<accession>A0A1F7J0P3</accession>
<keyword evidence="1" id="KW-1133">Transmembrane helix</keyword>